<dbReference type="EMBL" id="JZEX01000105">
    <property type="protein sequence ID" value="KKB11930.1"/>
    <property type="molecule type" value="Genomic_DNA"/>
</dbReference>
<proteinExistence type="inferred from homology"/>
<dbReference type="CDD" id="cd24073">
    <property type="entry name" value="ASKHA_ATPase_ROK_CYANR"/>
    <property type="match status" value="1"/>
</dbReference>
<dbReference type="STRING" id="443610.VE25_10295"/>
<evidence type="ECO:0000313" key="2">
    <source>
        <dbReference type="EMBL" id="KKB11930.1"/>
    </source>
</evidence>
<dbReference type="PANTHER" id="PTHR18964">
    <property type="entry name" value="ROK (REPRESSOR, ORF, KINASE) FAMILY"/>
    <property type="match status" value="1"/>
</dbReference>
<keyword evidence="3" id="KW-1185">Reference proteome</keyword>
<comment type="caution">
    <text evidence="2">The sequence shown here is derived from an EMBL/GenBank/DDBJ whole genome shotgun (WGS) entry which is preliminary data.</text>
</comment>
<dbReference type="Proteomes" id="UP000033632">
    <property type="component" value="Unassembled WGS sequence"/>
</dbReference>
<evidence type="ECO:0000256" key="1">
    <source>
        <dbReference type="ARBA" id="ARBA00006479"/>
    </source>
</evidence>
<dbReference type="SUPFAM" id="SSF53067">
    <property type="entry name" value="Actin-like ATPase domain"/>
    <property type="match status" value="1"/>
</dbReference>
<evidence type="ECO:0000313" key="3">
    <source>
        <dbReference type="Proteomes" id="UP000033632"/>
    </source>
</evidence>
<gene>
    <name evidence="2" type="ORF">VE25_10295</name>
</gene>
<reference evidence="2 3" key="1">
    <citation type="submission" date="2015-03" db="EMBL/GenBank/DDBJ databases">
        <authorList>
            <person name="Hassan Y.I."/>
            <person name="Lepp D."/>
            <person name="Li X.-Z."/>
            <person name="Zhou T."/>
        </authorList>
    </citation>
    <scope>NUCLEOTIDE SEQUENCE [LARGE SCALE GENOMIC DNA]</scope>
    <source>
        <strain evidence="2 3">BD-c194</strain>
    </source>
</reference>
<dbReference type="InterPro" id="IPR043129">
    <property type="entry name" value="ATPase_NBD"/>
</dbReference>
<dbReference type="Gene3D" id="1.10.10.10">
    <property type="entry name" value="Winged helix-like DNA-binding domain superfamily/Winged helix DNA-binding domain"/>
    <property type="match status" value="1"/>
</dbReference>
<name>A0A0F5FTL8_9HYPH</name>
<dbReference type="Gene3D" id="3.30.420.40">
    <property type="match status" value="2"/>
</dbReference>
<dbReference type="RefSeq" id="WP_046108534.1">
    <property type="nucleotide sequence ID" value="NZ_JZEX01000105.1"/>
</dbReference>
<comment type="similarity">
    <text evidence="1">Belongs to the ROK (NagC/XylR) family.</text>
</comment>
<dbReference type="Pfam" id="PF00480">
    <property type="entry name" value="ROK"/>
    <property type="match status" value="1"/>
</dbReference>
<organism evidence="2 3">
    <name type="scientific">Devosia geojensis</name>
    <dbReference type="NCBI Taxonomy" id="443610"/>
    <lineage>
        <taxon>Bacteria</taxon>
        <taxon>Pseudomonadati</taxon>
        <taxon>Pseudomonadota</taxon>
        <taxon>Alphaproteobacteria</taxon>
        <taxon>Hyphomicrobiales</taxon>
        <taxon>Devosiaceae</taxon>
        <taxon>Devosia</taxon>
    </lineage>
</organism>
<dbReference type="InterPro" id="IPR000600">
    <property type="entry name" value="ROK"/>
</dbReference>
<dbReference type="AlphaFoldDB" id="A0A0F5FTL8"/>
<sequence>MRATAHRFNASQQAMIHLIATAGPLSRTRLARALGVGKPALTALTRTLIEAGIVLEAREEADEPRQGRPSMLLAMNPEYGYFAGVSITLEQPVLVLVDLTGHVTARLELPFSRDPETVATQIADGVDSLIADTGIARERLLGIGVAVSGLVDAAHETCLNSTHLDWHNVPLARLIRDKTGLPAYLENDAKTAATREKLFGEARPLDDFAVITIGDGVGCASFIDGKLRRGHNGGAGEIAHTTVEPGGRPCKCGKRGCLDTVAAPGAILLQARNAGLKISTIGEIEMLAARNDPAALDVLHKAGATLGSVIAHLVQVNDPEAVFVIDTSAAVGTLIRTLVQQTVTANVLPDMGASLRLVFSRVSGDFWSQTAASVAAHKFFVPD</sequence>
<accession>A0A0F5FTL8</accession>
<dbReference type="OrthoDB" id="9810372at2"/>
<evidence type="ECO:0008006" key="4">
    <source>
        <dbReference type="Google" id="ProtNLM"/>
    </source>
</evidence>
<protein>
    <recommendedName>
        <fullName evidence="4">HTH marR-type domain-containing protein</fullName>
    </recommendedName>
</protein>
<dbReference type="PANTHER" id="PTHR18964:SF149">
    <property type="entry name" value="BIFUNCTIONAL UDP-N-ACETYLGLUCOSAMINE 2-EPIMERASE_N-ACETYLMANNOSAMINE KINASE"/>
    <property type="match status" value="1"/>
</dbReference>
<dbReference type="InterPro" id="IPR036390">
    <property type="entry name" value="WH_DNA-bd_sf"/>
</dbReference>
<dbReference type="InterPro" id="IPR036388">
    <property type="entry name" value="WH-like_DNA-bd_sf"/>
</dbReference>
<dbReference type="SUPFAM" id="SSF46785">
    <property type="entry name" value="Winged helix' DNA-binding domain"/>
    <property type="match status" value="1"/>
</dbReference>
<dbReference type="PATRIC" id="fig|443610.3.peg.237"/>